<dbReference type="Gene3D" id="3.30.390.10">
    <property type="entry name" value="Enolase-like, N-terminal domain"/>
    <property type="match status" value="1"/>
</dbReference>
<dbReference type="NCBIfam" id="NF043051">
    <property type="entry name" value="ManoateDhtManD"/>
    <property type="match status" value="1"/>
</dbReference>
<dbReference type="InterPro" id="IPR034593">
    <property type="entry name" value="DgoD-like"/>
</dbReference>
<feature type="domain" description="Mandelate racemase/muconate lactonizing enzyme C-terminal" evidence="1">
    <location>
        <begin position="132"/>
        <end position="262"/>
    </location>
</feature>
<dbReference type="SFLD" id="SFLDS00001">
    <property type="entry name" value="Enolase"/>
    <property type="match status" value="1"/>
</dbReference>
<dbReference type="Pfam" id="PF13378">
    <property type="entry name" value="MR_MLE_C"/>
    <property type="match status" value="1"/>
</dbReference>
<dbReference type="Proteomes" id="UP001500282">
    <property type="component" value="Unassembled WGS sequence"/>
</dbReference>
<protein>
    <submittedName>
        <fullName evidence="2">D-galactonate dehydratase family protein</fullName>
    </submittedName>
</protein>
<dbReference type="InterPro" id="IPR036849">
    <property type="entry name" value="Enolase-like_C_sf"/>
</dbReference>
<reference evidence="3" key="1">
    <citation type="journal article" date="2019" name="Int. J. Syst. Evol. Microbiol.">
        <title>The Global Catalogue of Microorganisms (GCM) 10K type strain sequencing project: providing services to taxonomists for standard genome sequencing and annotation.</title>
        <authorList>
            <consortium name="The Broad Institute Genomics Platform"/>
            <consortium name="The Broad Institute Genome Sequencing Center for Infectious Disease"/>
            <person name="Wu L."/>
            <person name="Ma J."/>
        </authorList>
    </citation>
    <scope>NUCLEOTIDE SEQUENCE [LARGE SCALE GENOMIC DNA]</scope>
    <source>
        <strain evidence="3">JCM 11448</strain>
    </source>
</reference>
<gene>
    <name evidence="2" type="ORF">GCM10009579_37540</name>
</gene>
<dbReference type="PROSITE" id="PS00908">
    <property type="entry name" value="MR_MLE_1"/>
    <property type="match status" value="1"/>
</dbReference>
<dbReference type="SUPFAM" id="SSF54826">
    <property type="entry name" value="Enolase N-terminal domain-like"/>
    <property type="match status" value="1"/>
</dbReference>
<dbReference type="PANTHER" id="PTHR48080">
    <property type="entry name" value="D-GALACTONATE DEHYDRATASE-RELATED"/>
    <property type="match status" value="1"/>
</dbReference>
<sequence>MTTTDTITDVDVLVTSPGRNFVVLKITTADGVTGWGDATLNGRELAVASYLRDHLAPLLIGRDPARVEDTWQYLYRGAYWRRGPVTMTAIGAVDTALWDIKGKTTGQPVYQLLGGAVRDRVLAYTHATGWDLPQLLESIEVRRDRGFRAVRAQSGVPGLDLVYGVSRNGTGYEPAGRGAAPVEETWDTDAYLRHIPRILTRIREHVGPELKLLHDTHHRLTPGEAARLGRALEPADLFWLEDVTPAENQEVLRHIRRHTTVPLAIGEVFNTIWECQTLIAEQLIDYIRTCVSHAGGISHLRRIATLADLWQVRLGPHGPSDISPVALGASLHLGLATPNFAIQEYMGYEPLVHEVFRHAWSYADGHLHPGDAPGIGVEIDEELAARHPYEPAYLPVARRLDGSMTDW</sequence>
<dbReference type="EMBL" id="BAAAIH010000019">
    <property type="protein sequence ID" value="GAA1275034.1"/>
    <property type="molecule type" value="Genomic_DNA"/>
</dbReference>
<dbReference type="InterPro" id="IPR018110">
    <property type="entry name" value="Mandel_Rmase/mucon_lact_enz_CS"/>
</dbReference>
<dbReference type="InterPro" id="IPR013342">
    <property type="entry name" value="Mandelate_racemase_C"/>
</dbReference>
<dbReference type="InterPro" id="IPR029065">
    <property type="entry name" value="Enolase_C-like"/>
</dbReference>
<evidence type="ECO:0000259" key="1">
    <source>
        <dbReference type="SMART" id="SM00922"/>
    </source>
</evidence>
<dbReference type="InterPro" id="IPR013341">
    <property type="entry name" value="Mandelate_racemase_N_dom"/>
</dbReference>
<dbReference type="PANTHER" id="PTHR48080:SF6">
    <property type="entry name" value="STARVATION-SENSING PROTEIN RSPA"/>
    <property type="match status" value="1"/>
</dbReference>
<dbReference type="SMART" id="SM00922">
    <property type="entry name" value="MR_MLE"/>
    <property type="match status" value="1"/>
</dbReference>
<dbReference type="Gene3D" id="3.20.20.120">
    <property type="entry name" value="Enolase-like C-terminal domain"/>
    <property type="match status" value="1"/>
</dbReference>
<keyword evidence="3" id="KW-1185">Reference proteome</keyword>
<name>A0ABP4HMT8_9ACTN</name>
<proteinExistence type="predicted"/>
<comment type="caution">
    <text evidence="2">The sequence shown here is derived from an EMBL/GenBank/DDBJ whole genome shotgun (WGS) entry which is preliminary data.</text>
</comment>
<organism evidence="2 3">
    <name type="scientific">Streptomyces javensis</name>
    <dbReference type="NCBI Taxonomy" id="114698"/>
    <lineage>
        <taxon>Bacteria</taxon>
        <taxon>Bacillati</taxon>
        <taxon>Actinomycetota</taxon>
        <taxon>Actinomycetes</taxon>
        <taxon>Kitasatosporales</taxon>
        <taxon>Streptomycetaceae</taxon>
        <taxon>Streptomyces</taxon>
        <taxon>Streptomyces violaceusniger group</taxon>
    </lineage>
</organism>
<evidence type="ECO:0000313" key="3">
    <source>
        <dbReference type="Proteomes" id="UP001500282"/>
    </source>
</evidence>
<dbReference type="SFLD" id="SFLDG00033">
    <property type="entry name" value="mannonate_dehydratase"/>
    <property type="match status" value="1"/>
</dbReference>
<dbReference type="SUPFAM" id="SSF51604">
    <property type="entry name" value="Enolase C-terminal domain-like"/>
    <property type="match status" value="1"/>
</dbReference>
<dbReference type="InterPro" id="IPR034589">
    <property type="entry name" value="D-mannonate_dehydratase-like"/>
</dbReference>
<dbReference type="NCBIfam" id="NF011654">
    <property type="entry name" value="PRK15072.1"/>
    <property type="match status" value="1"/>
</dbReference>
<evidence type="ECO:0000313" key="2">
    <source>
        <dbReference type="EMBL" id="GAA1275034.1"/>
    </source>
</evidence>
<dbReference type="Pfam" id="PF02746">
    <property type="entry name" value="MR_MLE_N"/>
    <property type="match status" value="1"/>
</dbReference>
<accession>A0ABP4HMT8</accession>
<dbReference type="InterPro" id="IPR029017">
    <property type="entry name" value="Enolase-like_N"/>
</dbReference>